<evidence type="ECO:0000256" key="3">
    <source>
        <dbReference type="ARBA" id="ARBA00022723"/>
    </source>
</evidence>
<keyword evidence="5" id="KW-0472">Membrane</keyword>
<evidence type="ECO:0000313" key="8">
    <source>
        <dbReference type="EMBL" id="KAF9552042.1"/>
    </source>
</evidence>
<name>A0A9P6FIU3_9FUNG</name>
<evidence type="ECO:0000256" key="5">
    <source>
        <dbReference type="ARBA" id="ARBA00023136"/>
    </source>
</evidence>
<organism evidence="8 9">
    <name type="scientific">Mortierella hygrophila</name>
    <dbReference type="NCBI Taxonomy" id="979708"/>
    <lineage>
        <taxon>Eukaryota</taxon>
        <taxon>Fungi</taxon>
        <taxon>Fungi incertae sedis</taxon>
        <taxon>Mucoromycota</taxon>
        <taxon>Mortierellomycotina</taxon>
        <taxon>Mortierellomycetes</taxon>
        <taxon>Mortierellales</taxon>
        <taxon>Mortierellaceae</taxon>
        <taxon>Mortierella</taxon>
    </lineage>
</organism>
<dbReference type="Proteomes" id="UP000723463">
    <property type="component" value="Unassembled WGS sequence"/>
</dbReference>
<evidence type="ECO:0000256" key="1">
    <source>
        <dbReference type="ARBA" id="ARBA00004170"/>
    </source>
</evidence>
<sequence length="259" mass="28308">MNPNGYSPLGHGYDQDQDDPASQPPPYTLTSEAPSSPYLPSPHQGAHQHTGPSAPPAPSPSAASSSATPRLYPQLHNQQVTQSPTTSPSPQSPYQHHQYHQQHQPKSPYQAIPTHENSYQYQQQLQQQPQHQPYYQPYPHQHPQVAQSPQAQRYLGPAPVATSPLVLARPPTRIEDLKTKPGVVVCPCCHHLVLTETSTENGSCTYIGILALCLAGITSCGCCLFPLCMTSCKDIIHSCPNCQEEVGVYSRARARTIPV</sequence>
<proteinExistence type="inferred from homology"/>
<dbReference type="Pfam" id="PF10601">
    <property type="entry name" value="zf-LITAF-like"/>
    <property type="match status" value="1"/>
</dbReference>
<feature type="compositionally biased region" description="Low complexity" evidence="6">
    <location>
        <begin position="78"/>
        <end position="110"/>
    </location>
</feature>
<dbReference type="PANTHER" id="PTHR23292:SF6">
    <property type="entry name" value="FI16602P1-RELATED"/>
    <property type="match status" value="1"/>
</dbReference>
<feature type="region of interest" description="Disordered" evidence="6">
    <location>
        <begin position="1"/>
        <end position="151"/>
    </location>
</feature>
<feature type="compositionally biased region" description="Low complexity" evidence="6">
    <location>
        <begin position="119"/>
        <end position="144"/>
    </location>
</feature>
<feature type="domain" description="LITAF" evidence="7">
    <location>
        <begin position="163"/>
        <end position="251"/>
    </location>
</feature>
<keyword evidence="4" id="KW-0862">Zinc</keyword>
<dbReference type="PROSITE" id="PS51837">
    <property type="entry name" value="LITAF"/>
    <property type="match status" value="1"/>
</dbReference>
<dbReference type="InterPro" id="IPR006629">
    <property type="entry name" value="LITAF"/>
</dbReference>
<dbReference type="GO" id="GO:0016020">
    <property type="term" value="C:membrane"/>
    <property type="evidence" value="ECO:0007669"/>
    <property type="project" value="UniProtKB-SubCell"/>
</dbReference>
<dbReference type="GO" id="GO:0008270">
    <property type="term" value="F:zinc ion binding"/>
    <property type="evidence" value="ECO:0007669"/>
    <property type="project" value="TreeGrafter"/>
</dbReference>
<evidence type="ECO:0000313" key="9">
    <source>
        <dbReference type="Proteomes" id="UP000723463"/>
    </source>
</evidence>
<comment type="subcellular location">
    <subcellularLocation>
        <location evidence="1">Membrane</location>
        <topology evidence="1">Peripheral membrane protein</topology>
    </subcellularLocation>
</comment>
<accession>A0A9P6FIU3</accession>
<keyword evidence="9" id="KW-1185">Reference proteome</keyword>
<dbReference type="AlphaFoldDB" id="A0A9P6FIU3"/>
<protein>
    <recommendedName>
        <fullName evidence="7">LITAF domain-containing protein</fullName>
    </recommendedName>
</protein>
<comment type="caution">
    <text evidence="8">The sequence shown here is derived from an EMBL/GenBank/DDBJ whole genome shotgun (WGS) entry which is preliminary data.</text>
</comment>
<evidence type="ECO:0000256" key="4">
    <source>
        <dbReference type="ARBA" id="ARBA00022833"/>
    </source>
</evidence>
<dbReference type="SMART" id="SM00714">
    <property type="entry name" value="LITAF"/>
    <property type="match status" value="1"/>
</dbReference>
<evidence type="ECO:0000256" key="2">
    <source>
        <dbReference type="ARBA" id="ARBA00005975"/>
    </source>
</evidence>
<gene>
    <name evidence="8" type="ORF">EC957_000115</name>
</gene>
<dbReference type="PANTHER" id="PTHR23292">
    <property type="entry name" value="LIPOPOLYSACCHARIDE-INDUCED TUMOR NECROSIS FACTOR-ALPHA FACTOR"/>
    <property type="match status" value="1"/>
</dbReference>
<evidence type="ECO:0000256" key="6">
    <source>
        <dbReference type="SAM" id="MobiDB-lite"/>
    </source>
</evidence>
<dbReference type="EMBL" id="JAAAXW010000001">
    <property type="protein sequence ID" value="KAF9552042.1"/>
    <property type="molecule type" value="Genomic_DNA"/>
</dbReference>
<comment type="similarity">
    <text evidence="2">Belongs to the CDIP1/LITAF family.</text>
</comment>
<dbReference type="InterPro" id="IPR037519">
    <property type="entry name" value="LITAF_fam"/>
</dbReference>
<keyword evidence="3" id="KW-0479">Metal-binding</keyword>
<evidence type="ECO:0000259" key="7">
    <source>
        <dbReference type="PROSITE" id="PS51837"/>
    </source>
</evidence>
<reference evidence="8" key="1">
    <citation type="journal article" date="2020" name="Fungal Divers.">
        <title>Resolving the Mortierellaceae phylogeny through synthesis of multi-gene phylogenetics and phylogenomics.</title>
        <authorList>
            <person name="Vandepol N."/>
            <person name="Liber J."/>
            <person name="Desiro A."/>
            <person name="Na H."/>
            <person name="Kennedy M."/>
            <person name="Barry K."/>
            <person name="Grigoriev I.V."/>
            <person name="Miller A.N."/>
            <person name="O'Donnell K."/>
            <person name="Stajich J.E."/>
            <person name="Bonito G."/>
        </authorList>
    </citation>
    <scope>NUCLEOTIDE SEQUENCE</scope>
    <source>
        <strain evidence="8">NRRL 2591</strain>
    </source>
</reference>